<name>A0A0K2TT04_LEPSM</name>
<dbReference type="AlphaFoldDB" id="A0A0K2TT04"/>
<evidence type="ECO:0000256" key="4">
    <source>
        <dbReference type="ARBA" id="ARBA00022968"/>
    </source>
</evidence>
<dbReference type="PANTHER" id="PTHR12129:SF20">
    <property type="entry name" value="HEPARAN SULFATE 2-O-SULFOTRANSFERASE PIPE"/>
    <property type="match status" value="1"/>
</dbReference>
<reference evidence="10" key="1">
    <citation type="submission" date="2014-05" db="EMBL/GenBank/DDBJ databases">
        <authorList>
            <person name="Chronopoulou M."/>
        </authorList>
    </citation>
    <scope>NUCLEOTIDE SEQUENCE</scope>
    <source>
        <tissue evidence="10">Whole organism</tissue>
    </source>
</reference>
<keyword evidence="3" id="KW-0812">Transmembrane</keyword>
<dbReference type="Gene3D" id="3.40.50.300">
    <property type="entry name" value="P-loop containing nucleotide triphosphate hydrolases"/>
    <property type="match status" value="1"/>
</dbReference>
<evidence type="ECO:0000256" key="5">
    <source>
        <dbReference type="ARBA" id="ARBA00022989"/>
    </source>
</evidence>
<evidence type="ECO:0000256" key="1">
    <source>
        <dbReference type="ARBA" id="ARBA00004323"/>
    </source>
</evidence>
<evidence type="ECO:0000256" key="6">
    <source>
        <dbReference type="ARBA" id="ARBA00023034"/>
    </source>
</evidence>
<dbReference type="GO" id="GO:0000139">
    <property type="term" value="C:Golgi membrane"/>
    <property type="evidence" value="ECO:0007669"/>
    <property type="project" value="UniProtKB-SubCell"/>
</dbReference>
<keyword evidence="7" id="KW-0472">Membrane</keyword>
<proteinExistence type="predicted"/>
<evidence type="ECO:0000313" key="10">
    <source>
        <dbReference type="EMBL" id="CDW29158.1"/>
    </source>
</evidence>
<keyword evidence="2 10" id="KW-0808">Transferase</keyword>
<evidence type="ECO:0000256" key="8">
    <source>
        <dbReference type="ARBA" id="ARBA00023180"/>
    </source>
</evidence>
<feature type="region of interest" description="Disordered" evidence="9">
    <location>
        <begin position="47"/>
        <end position="76"/>
    </location>
</feature>
<dbReference type="InterPro" id="IPR007734">
    <property type="entry name" value="Heparan_SO4_2-O-STrfase"/>
</dbReference>
<sequence length="161" mass="18744">MGRQYLPKRASELIALFSLSTTLFLYFHTKDLSHRLSEIQRPYETGFESSGSQIKRQSRELSTAPEENYGKLDPNELNNTRKAAKEILFFNRVPKVGSQTTMELLKSLSIKNNFHYHKDRTQKVEMIKLSNNEEKKLTRFVSSFDAPSVYVKHVCFSNFSR</sequence>
<dbReference type="OrthoDB" id="10019582at2759"/>
<keyword evidence="4" id="KW-0735">Signal-anchor</keyword>
<evidence type="ECO:0000256" key="3">
    <source>
        <dbReference type="ARBA" id="ARBA00022692"/>
    </source>
</evidence>
<dbReference type="PANTHER" id="PTHR12129">
    <property type="entry name" value="HEPARAN SULFATE 2-O-SULFOTRANSFERASE"/>
    <property type="match status" value="1"/>
</dbReference>
<keyword evidence="6" id="KW-0333">Golgi apparatus</keyword>
<evidence type="ECO:0000256" key="7">
    <source>
        <dbReference type="ARBA" id="ARBA00023136"/>
    </source>
</evidence>
<organism evidence="10">
    <name type="scientific">Lepeophtheirus salmonis</name>
    <name type="common">Salmon louse</name>
    <name type="synonym">Caligus salmonis</name>
    <dbReference type="NCBI Taxonomy" id="72036"/>
    <lineage>
        <taxon>Eukaryota</taxon>
        <taxon>Metazoa</taxon>
        <taxon>Ecdysozoa</taxon>
        <taxon>Arthropoda</taxon>
        <taxon>Crustacea</taxon>
        <taxon>Multicrustacea</taxon>
        <taxon>Hexanauplia</taxon>
        <taxon>Copepoda</taxon>
        <taxon>Siphonostomatoida</taxon>
        <taxon>Caligidae</taxon>
        <taxon>Lepeophtheirus</taxon>
    </lineage>
</organism>
<accession>A0A0K2TT04</accession>
<comment type="subcellular location">
    <subcellularLocation>
        <location evidence="1">Golgi apparatus membrane</location>
        <topology evidence="1">Single-pass type II membrane protein</topology>
    </subcellularLocation>
</comment>
<dbReference type="InterPro" id="IPR027417">
    <property type="entry name" value="P-loop_NTPase"/>
</dbReference>
<protein>
    <submittedName>
        <fullName evidence="10">Heparan sulfate 2Osulfotransferase pipelike [Bombus impatiens]</fullName>
    </submittedName>
</protein>
<evidence type="ECO:0000256" key="2">
    <source>
        <dbReference type="ARBA" id="ARBA00022679"/>
    </source>
</evidence>
<dbReference type="GO" id="GO:0008146">
    <property type="term" value="F:sulfotransferase activity"/>
    <property type="evidence" value="ECO:0007669"/>
    <property type="project" value="InterPro"/>
</dbReference>
<dbReference type="EMBL" id="HACA01011797">
    <property type="protein sequence ID" value="CDW29158.1"/>
    <property type="molecule type" value="Transcribed_RNA"/>
</dbReference>
<keyword evidence="5" id="KW-1133">Transmembrane helix</keyword>
<evidence type="ECO:0000256" key="9">
    <source>
        <dbReference type="SAM" id="MobiDB-lite"/>
    </source>
</evidence>
<keyword evidence="8" id="KW-0325">Glycoprotein</keyword>